<sequence length="2148" mass="245780">MKVLDEDEETFLNKLEEELSVSVGKSGGEMAPQKGSIFKERETNFRPVRSEKISASEAKQRLSSLAIAKPIGEDAAAESSWKQSEFEWQPLDQIEKFVLSGPKSRAEISQDDSWAVEDVDELLNATKTTQEHKSAGIESNEKVEQELLTDVNVYDLPSNDQQQDRTRTDDLFVPSFERKRYVLNTTGRKDILDFSDEDEPKELPKIVPPKCAALEKTKMISHVPFASELSIRNRDQLSHHSKLLGKQLVEPNEIKRRLSSLAQTDSSRSHLNFTLLGREEKQDDHGKRDILANNAVRSPKGFGVPIMRRADHSVLQASARNVMANLPAATDKENTPASSGQDNVRQAGGGRDGQRRQTERLGGEDGQLRSTTLEMKEGKRLVPHPPPAPRADRNAARAPGHVRGPTMDRTGVAMDVMNDEKERMVKEQSPSGNEQQEQPDRASAPVLRPTPPARGRQGQAAVRLAINRKVERMQLGDEREEEGTGGEEKNEADELMSRRKRNILLKWWRQEARALAQVTASNERERRERREAENLKTADEMLDRVKQTLLQINDRLFDMAIIQTAGRLLEEADAFIRQNKLTARLEAAASLRARVQQAEQEVHIFRKGERALRVAEEALRARRWREVEEESAIAKEAFEMTGALDKVFVVSQLLHRAGAAKKRREQEERAEALLQEGELALSRGDVKEAKEKAEEAKKELEKMEGGMERVEKLFGAIARLEEERRVKGFREEGRQALQDAREYLQEGNFEDTRIALRKSRRLLEEGRCVQEFSEELMRLEEEVAQRMERKDWRGRAAACLQEAEKRMEQALRGELQERTRLLEQSFELTIKCKVMMEHVEDEEMRAKLKRLTRAIESAAGRTEKALQLESDLKEAEEHVKRRNFEIASNFLLRAEQVARDAGLDHRKEEMEELRRRIEEERGKAAKQQVVLSRMKGIEEILNDLEKEERRRASEARAGLDSLAAEIASGDIELSEEMEKELEKLRHRVKQSEDVAEKVKGAEEELELAREFLSREELKLARKHVRASEDAFEEANNRSGRARAQEVNQEIEKMERKVEMRRRLQEARELLTEEEFEQAKEKVRDARRMREKYFGEEEKEEEEELMNMIRESEERAKMIARASELVESCEEAMGSRRLEDARRLAEEARSLFRAAKLTDALEEVEDMMEKIAKMRGEAEAKGRSRELLAESEEEVKQLHFHKARELAEAAKRMARGEDVELQEAAVKLLARIGEEEERHEMRGRGEEAMEKIDTFLQQEATKEARKALQEAKSSFSVAACLPNFGPLLELAEIRIRQVEEKQEKKIRLHAMVEEVEEAASCENWEEANRQLQDASSCCRAAGLQEEFGEKLEMLGRMVSEGREEKTRVEGARRAIRACEEALEGLNVEASRIFLGHAKEAAAACRSQGVKEEVEALERRVTSREAAHLLLGRAEEAMSSVRANLELMRVVGKRRKVVDARESLESAKKLLLCSGEDHSAMLARLEREVEEGERWALLCDEGEELLEEGRRLQEQGMVEAAAGRTEEALKKFEEAGEERSTRMARELLTEIERRRSGARGKELMDAIREKMEEMEYLQVCELCKLAQVEFLRAGMGGELVVVEGLLREATSRQARQENAQRGERCLLEAKAAVSRREMKVAKSLLVDVKTLLRLAEEGGRAEEVSEVEREIEALESCEKANEELKAAVRDAGRLIAEKDFRYARIVLSKAKDVAVRAGWIYEGCRAELESCEEFLREEEKRWERRQEGEKKLKEAESAYKHGELEMALKLVEEAEELYAGVDEEEARNAVDVLRTRIQERSEALLSEGKLEDAAELAREALAKMRGEDKPDLKGKAERVIETVELRLKQSSWKEVYLNAIRKGKKALEDGDVEEADRASAGASTALHASGQSDSLELKELEEMIKRKKMSQQARQLIAQMEHLIANNNLEEARSLLVRTVEHLRESDIKEKDQIIFDLMNNIHRAEQADKVNKQIARLIEETEQCFNEQRIVEIFWTHCNLGRNASWTDDVRWKIEEVEKVIEQVKGTGCEDEEKYLRHKKRTSEVIEKCNELELRKRKRAEGITLLSDVQSAIKAEDDNTASGKLLRARSIFTDLEDGEMIVMVDKMEEQIGELKRRMRVKDYIDAADASLRDAARAIAEQCLVPFFLL</sequence>
<evidence type="ECO:0000313" key="3">
    <source>
        <dbReference type="EMBL" id="EKX45481.1"/>
    </source>
</evidence>
<dbReference type="PaxDb" id="55529-EKX45481"/>
<dbReference type="HOGENOM" id="CLU_231791_0_0_1"/>
<feature type="coiled-coil region" evidence="1">
    <location>
        <begin position="903"/>
        <end position="1114"/>
    </location>
</feature>
<evidence type="ECO:0000256" key="1">
    <source>
        <dbReference type="SAM" id="Coils"/>
    </source>
</evidence>
<keyword evidence="5" id="KW-1185">Reference proteome</keyword>
<feature type="coiled-coil region" evidence="1">
    <location>
        <begin position="1743"/>
        <end position="1782"/>
    </location>
</feature>
<feature type="region of interest" description="Disordered" evidence="2">
    <location>
        <begin position="474"/>
        <end position="494"/>
    </location>
</feature>
<dbReference type="KEGG" id="gtt:GUITHDRAFT_139040"/>
<keyword evidence="1" id="KW-0175">Coiled coil</keyword>
<feature type="compositionally biased region" description="Acidic residues" evidence="2">
    <location>
        <begin position="478"/>
        <end position="494"/>
    </location>
</feature>
<dbReference type="EMBL" id="JH992999">
    <property type="protein sequence ID" value="EKX45481.1"/>
    <property type="molecule type" value="Genomic_DNA"/>
</dbReference>
<dbReference type="Proteomes" id="UP000011087">
    <property type="component" value="Unassembled WGS sequence"/>
</dbReference>
<feature type="region of interest" description="Disordered" evidence="2">
    <location>
        <begin position="422"/>
        <end position="460"/>
    </location>
</feature>
<protein>
    <submittedName>
        <fullName evidence="3 4">Uncharacterized protein</fullName>
    </submittedName>
</protein>
<feature type="coiled-coil region" evidence="1">
    <location>
        <begin position="1153"/>
        <end position="1180"/>
    </location>
</feature>
<feature type="coiled-coil region" evidence="1">
    <location>
        <begin position="515"/>
        <end position="555"/>
    </location>
</feature>
<gene>
    <name evidence="3" type="ORF">GUITHDRAFT_139040</name>
</gene>
<feature type="compositionally biased region" description="Polar residues" evidence="2">
    <location>
        <begin position="335"/>
        <end position="344"/>
    </location>
</feature>
<reference evidence="5" key="2">
    <citation type="submission" date="2012-11" db="EMBL/GenBank/DDBJ databases">
        <authorList>
            <person name="Kuo A."/>
            <person name="Curtis B.A."/>
            <person name="Tanifuji G."/>
            <person name="Burki F."/>
            <person name="Gruber A."/>
            <person name="Irimia M."/>
            <person name="Maruyama S."/>
            <person name="Arias M.C."/>
            <person name="Ball S.G."/>
            <person name="Gile G.H."/>
            <person name="Hirakawa Y."/>
            <person name="Hopkins J.F."/>
            <person name="Rensing S.A."/>
            <person name="Schmutz J."/>
            <person name="Symeonidi A."/>
            <person name="Elias M."/>
            <person name="Eveleigh R.J."/>
            <person name="Herman E.K."/>
            <person name="Klute M.J."/>
            <person name="Nakayama T."/>
            <person name="Obornik M."/>
            <person name="Reyes-Prieto A."/>
            <person name="Armbrust E.V."/>
            <person name="Aves S.J."/>
            <person name="Beiko R.G."/>
            <person name="Coutinho P."/>
            <person name="Dacks J.B."/>
            <person name="Durnford D.G."/>
            <person name="Fast N.M."/>
            <person name="Green B.R."/>
            <person name="Grisdale C."/>
            <person name="Hempe F."/>
            <person name="Henrissat B."/>
            <person name="Hoppner M.P."/>
            <person name="Ishida K.-I."/>
            <person name="Kim E."/>
            <person name="Koreny L."/>
            <person name="Kroth P.G."/>
            <person name="Liu Y."/>
            <person name="Malik S.-B."/>
            <person name="Maier U.G."/>
            <person name="McRose D."/>
            <person name="Mock T."/>
            <person name="Neilson J.A."/>
            <person name="Onodera N.T."/>
            <person name="Poole A.M."/>
            <person name="Pritham E.J."/>
            <person name="Richards T.A."/>
            <person name="Rocap G."/>
            <person name="Roy S.W."/>
            <person name="Sarai C."/>
            <person name="Schaack S."/>
            <person name="Shirato S."/>
            <person name="Slamovits C.H."/>
            <person name="Spencer D.F."/>
            <person name="Suzuki S."/>
            <person name="Worden A.Z."/>
            <person name="Zauner S."/>
            <person name="Barry K."/>
            <person name="Bell C."/>
            <person name="Bharti A.K."/>
            <person name="Crow J.A."/>
            <person name="Grimwood J."/>
            <person name="Kramer R."/>
            <person name="Lindquist E."/>
            <person name="Lucas S."/>
            <person name="Salamov A."/>
            <person name="McFadden G.I."/>
            <person name="Lane C.E."/>
            <person name="Keeling P.J."/>
            <person name="Gray M.W."/>
            <person name="Grigoriev I.V."/>
            <person name="Archibald J.M."/>
        </authorList>
    </citation>
    <scope>NUCLEOTIDE SEQUENCE</scope>
    <source>
        <strain evidence="5">CCMP2712</strain>
    </source>
</reference>
<evidence type="ECO:0000256" key="2">
    <source>
        <dbReference type="SAM" id="MobiDB-lite"/>
    </source>
</evidence>
<accession>L1JAC9</accession>
<feature type="coiled-coil region" evidence="1">
    <location>
        <begin position="656"/>
        <end position="713"/>
    </location>
</feature>
<proteinExistence type="predicted"/>
<dbReference type="RefSeq" id="XP_005832461.1">
    <property type="nucleotide sequence ID" value="XM_005832404.1"/>
</dbReference>
<reference evidence="4" key="3">
    <citation type="submission" date="2015-06" db="UniProtKB">
        <authorList>
            <consortium name="EnsemblProtists"/>
        </authorList>
    </citation>
    <scope>IDENTIFICATION</scope>
</reference>
<dbReference type="EnsemblProtists" id="EKX45481">
    <property type="protein sequence ID" value="EKX45481"/>
    <property type="gene ID" value="GUITHDRAFT_139040"/>
</dbReference>
<feature type="compositionally biased region" description="Basic and acidic residues" evidence="2">
    <location>
        <begin position="352"/>
        <end position="367"/>
    </location>
</feature>
<dbReference type="STRING" id="905079.L1JAC9"/>
<dbReference type="OMA" id="QDHERTW"/>
<feature type="coiled-coil region" evidence="1">
    <location>
        <begin position="1287"/>
        <end position="1317"/>
    </location>
</feature>
<feature type="coiled-coil region" evidence="1">
    <location>
        <begin position="1665"/>
        <end position="1695"/>
    </location>
</feature>
<organism evidence="3">
    <name type="scientific">Guillardia theta (strain CCMP2712)</name>
    <name type="common">Cryptophyte</name>
    <dbReference type="NCBI Taxonomy" id="905079"/>
    <lineage>
        <taxon>Eukaryota</taxon>
        <taxon>Cryptophyceae</taxon>
        <taxon>Pyrenomonadales</taxon>
        <taxon>Geminigeraceae</taxon>
        <taxon>Guillardia</taxon>
    </lineage>
</organism>
<evidence type="ECO:0000313" key="5">
    <source>
        <dbReference type="Proteomes" id="UP000011087"/>
    </source>
</evidence>
<feature type="coiled-coil region" evidence="1">
    <location>
        <begin position="1904"/>
        <end position="1944"/>
    </location>
</feature>
<evidence type="ECO:0000313" key="4">
    <source>
        <dbReference type="EnsemblProtists" id="EKX45481"/>
    </source>
</evidence>
<dbReference type="GeneID" id="17302039"/>
<name>L1JAC9_GUITC</name>
<feature type="region of interest" description="Disordered" evidence="2">
    <location>
        <begin position="330"/>
        <end position="410"/>
    </location>
</feature>
<reference evidence="3 5" key="1">
    <citation type="journal article" date="2012" name="Nature">
        <title>Algal genomes reveal evolutionary mosaicism and the fate of nucleomorphs.</title>
        <authorList>
            <consortium name="DOE Joint Genome Institute"/>
            <person name="Curtis B.A."/>
            <person name="Tanifuji G."/>
            <person name="Burki F."/>
            <person name="Gruber A."/>
            <person name="Irimia M."/>
            <person name="Maruyama S."/>
            <person name="Arias M.C."/>
            <person name="Ball S.G."/>
            <person name="Gile G.H."/>
            <person name="Hirakawa Y."/>
            <person name="Hopkins J.F."/>
            <person name="Kuo A."/>
            <person name="Rensing S.A."/>
            <person name="Schmutz J."/>
            <person name="Symeonidi A."/>
            <person name="Elias M."/>
            <person name="Eveleigh R.J."/>
            <person name="Herman E.K."/>
            <person name="Klute M.J."/>
            <person name="Nakayama T."/>
            <person name="Obornik M."/>
            <person name="Reyes-Prieto A."/>
            <person name="Armbrust E.V."/>
            <person name="Aves S.J."/>
            <person name="Beiko R.G."/>
            <person name="Coutinho P."/>
            <person name="Dacks J.B."/>
            <person name="Durnford D.G."/>
            <person name="Fast N.M."/>
            <person name="Green B.R."/>
            <person name="Grisdale C.J."/>
            <person name="Hempel F."/>
            <person name="Henrissat B."/>
            <person name="Hoppner M.P."/>
            <person name="Ishida K."/>
            <person name="Kim E."/>
            <person name="Koreny L."/>
            <person name="Kroth P.G."/>
            <person name="Liu Y."/>
            <person name="Malik S.B."/>
            <person name="Maier U.G."/>
            <person name="McRose D."/>
            <person name="Mock T."/>
            <person name="Neilson J.A."/>
            <person name="Onodera N.T."/>
            <person name="Poole A.M."/>
            <person name="Pritham E.J."/>
            <person name="Richards T.A."/>
            <person name="Rocap G."/>
            <person name="Roy S.W."/>
            <person name="Sarai C."/>
            <person name="Schaack S."/>
            <person name="Shirato S."/>
            <person name="Slamovits C.H."/>
            <person name="Spencer D.F."/>
            <person name="Suzuki S."/>
            <person name="Worden A.Z."/>
            <person name="Zauner S."/>
            <person name="Barry K."/>
            <person name="Bell C."/>
            <person name="Bharti A.K."/>
            <person name="Crow J.A."/>
            <person name="Grimwood J."/>
            <person name="Kramer R."/>
            <person name="Lindquist E."/>
            <person name="Lucas S."/>
            <person name="Salamov A."/>
            <person name="McFadden G.I."/>
            <person name="Lane C.E."/>
            <person name="Keeling P.J."/>
            <person name="Gray M.W."/>
            <person name="Grigoriev I.V."/>
            <person name="Archibald J.M."/>
        </authorList>
    </citation>
    <scope>NUCLEOTIDE SEQUENCE</scope>
    <source>
        <strain evidence="3 5">CCMP2712</strain>
    </source>
</reference>